<accession>A0ABT3I0U8</accession>
<name>A0ABT3I0U8_9FLAO</name>
<dbReference type="EMBL" id="JAPDHW010000009">
    <property type="protein sequence ID" value="MCW3169667.1"/>
    <property type="molecule type" value="Genomic_DNA"/>
</dbReference>
<sequence length="245" mass="28923">MKYFLIFSFFFTFVNCSKQEKEIRAKPIETYFSQSQMLPAHNGCCTFSSLLQIKDRHFKYYHLNNQGDYTTVDIIDGNVINENESTFYLKPKLDSINQKLSYDSDEFFKQKFSRTKSGLKSATSLLVQKDFEDINVLSLVRVKYGNPDLNENFTLKEDSMIYEKMESFDNESPKMVKKKMKLTSAEVKEINEVFRENFWIEKPPANKENLYIYANINLGSGNFQIPLNTKIQNYFFLTFKKQKRL</sequence>
<comment type="caution">
    <text evidence="1">The sequence shown here is derived from an EMBL/GenBank/DDBJ whole genome shotgun (WGS) entry which is preliminary data.</text>
</comment>
<keyword evidence="2" id="KW-1185">Reference proteome</keyword>
<reference evidence="1" key="1">
    <citation type="submission" date="2022-10" db="EMBL/GenBank/DDBJ databases">
        <title>Chryseobacterium babae sp. nov. isolated from the gut of the beetle Oryctes rhinoceros, and Chryseobacterium kimseyorum sp. nov., isolated from a stick insect rearing cage.</title>
        <authorList>
            <person name="Shelomi M."/>
            <person name="Han C.-J."/>
            <person name="Chen W.-M."/>
            <person name="Chen H.-K."/>
            <person name="Liaw S.-J."/>
            <person name="Muhle E."/>
            <person name="Clermont D."/>
        </authorList>
    </citation>
    <scope>NUCLEOTIDE SEQUENCE</scope>
    <source>
        <strain evidence="1">09-1422</strain>
    </source>
</reference>
<dbReference type="Proteomes" id="UP001163731">
    <property type="component" value="Unassembled WGS sequence"/>
</dbReference>
<dbReference type="RefSeq" id="WP_264750847.1">
    <property type="nucleotide sequence ID" value="NZ_JAPDHW010000009.1"/>
</dbReference>
<gene>
    <name evidence="1" type="ORF">OMO38_14165</name>
</gene>
<evidence type="ECO:0000313" key="2">
    <source>
        <dbReference type="Proteomes" id="UP001163731"/>
    </source>
</evidence>
<protein>
    <recommendedName>
        <fullName evidence="3">Lipoprotein</fullName>
    </recommendedName>
</protein>
<organism evidence="1 2">
    <name type="scientific">Chryseobacterium kimseyorum</name>
    <dbReference type="NCBI Taxonomy" id="2984028"/>
    <lineage>
        <taxon>Bacteria</taxon>
        <taxon>Pseudomonadati</taxon>
        <taxon>Bacteroidota</taxon>
        <taxon>Flavobacteriia</taxon>
        <taxon>Flavobacteriales</taxon>
        <taxon>Weeksellaceae</taxon>
        <taxon>Chryseobacterium group</taxon>
        <taxon>Chryseobacterium</taxon>
    </lineage>
</organism>
<proteinExistence type="predicted"/>
<evidence type="ECO:0000313" key="1">
    <source>
        <dbReference type="EMBL" id="MCW3169667.1"/>
    </source>
</evidence>
<evidence type="ECO:0008006" key="3">
    <source>
        <dbReference type="Google" id="ProtNLM"/>
    </source>
</evidence>